<evidence type="ECO:0000256" key="5">
    <source>
        <dbReference type="ARBA" id="ARBA00022692"/>
    </source>
</evidence>
<dbReference type="Proteomes" id="UP000271227">
    <property type="component" value="Unassembled WGS sequence"/>
</dbReference>
<evidence type="ECO:0000256" key="4">
    <source>
        <dbReference type="ARBA" id="ARBA00022519"/>
    </source>
</evidence>
<evidence type="ECO:0000259" key="13">
    <source>
        <dbReference type="Pfam" id="PF00487"/>
    </source>
</evidence>
<evidence type="ECO:0000256" key="6">
    <source>
        <dbReference type="ARBA" id="ARBA00022723"/>
    </source>
</evidence>
<keyword evidence="6" id="KW-0479">Metal-binding</keyword>
<keyword evidence="9" id="KW-0408">Iron</keyword>
<evidence type="ECO:0000256" key="3">
    <source>
        <dbReference type="ARBA" id="ARBA00022475"/>
    </source>
</evidence>
<reference evidence="14 15" key="1">
    <citation type="submission" date="2018-10" db="EMBL/GenBank/DDBJ databases">
        <title>Genomic Encyclopedia of Archaeal and Bacterial Type Strains, Phase II (KMG-II): from individual species to whole genera.</title>
        <authorList>
            <person name="Goeker M."/>
        </authorList>
    </citation>
    <scope>NUCLEOTIDE SEQUENCE [LARGE SCALE GENOMIC DNA]</scope>
    <source>
        <strain evidence="14 15">DSM 25217</strain>
    </source>
</reference>
<proteinExistence type="inferred from homology"/>
<evidence type="ECO:0000256" key="2">
    <source>
        <dbReference type="ARBA" id="ARBA00010823"/>
    </source>
</evidence>
<comment type="caution">
    <text evidence="14">The sequence shown here is derived from an EMBL/GenBank/DDBJ whole genome shotgun (WGS) entry which is preliminary data.</text>
</comment>
<evidence type="ECO:0000313" key="14">
    <source>
        <dbReference type="EMBL" id="RMB07968.1"/>
    </source>
</evidence>
<keyword evidence="7 12" id="KW-1133">Transmembrane helix</keyword>
<dbReference type="EMBL" id="REFR01000011">
    <property type="protein sequence ID" value="RMB07968.1"/>
    <property type="molecule type" value="Genomic_DNA"/>
</dbReference>
<dbReference type="Pfam" id="PF00487">
    <property type="entry name" value="FA_desaturase"/>
    <property type="match status" value="1"/>
</dbReference>
<comment type="subcellular location">
    <subcellularLocation>
        <location evidence="1">Cell inner membrane</location>
        <topology evidence="1">Multi-pass membrane protein</topology>
    </subcellularLocation>
</comment>
<comment type="similarity">
    <text evidence="2">Belongs to the fatty acid desaturase type 1 family. AlkB subfamily.</text>
</comment>
<feature type="domain" description="Fatty acid desaturase" evidence="13">
    <location>
        <begin position="109"/>
        <end position="333"/>
    </location>
</feature>
<dbReference type="GO" id="GO:0006629">
    <property type="term" value="P:lipid metabolic process"/>
    <property type="evidence" value="ECO:0007669"/>
    <property type="project" value="InterPro"/>
</dbReference>
<evidence type="ECO:0000256" key="11">
    <source>
        <dbReference type="ARBA" id="ARBA00023136"/>
    </source>
</evidence>
<evidence type="ECO:0000256" key="1">
    <source>
        <dbReference type="ARBA" id="ARBA00004429"/>
    </source>
</evidence>
<dbReference type="InParanoid" id="A0A3M0CDZ4"/>
<evidence type="ECO:0000256" key="8">
    <source>
        <dbReference type="ARBA" id="ARBA00023002"/>
    </source>
</evidence>
<dbReference type="InterPro" id="IPR033885">
    <property type="entry name" value="AlkB/XylM"/>
</dbReference>
<keyword evidence="15" id="KW-1185">Reference proteome</keyword>
<dbReference type="CDD" id="cd03512">
    <property type="entry name" value="Alkane-hydroxylase"/>
    <property type="match status" value="1"/>
</dbReference>
<evidence type="ECO:0000256" key="10">
    <source>
        <dbReference type="ARBA" id="ARBA00023033"/>
    </source>
</evidence>
<gene>
    <name evidence="14" type="ORF">BXY39_2062</name>
</gene>
<name>A0A3M0CDZ4_9PROT</name>
<dbReference type="AlphaFoldDB" id="A0A3M0CDZ4"/>
<keyword evidence="10 14" id="KW-0503">Monooxygenase</keyword>
<evidence type="ECO:0000256" key="7">
    <source>
        <dbReference type="ARBA" id="ARBA00022989"/>
    </source>
</evidence>
<dbReference type="RefSeq" id="WP_170163751.1">
    <property type="nucleotide sequence ID" value="NZ_REFR01000011.1"/>
</dbReference>
<keyword evidence="8" id="KW-0560">Oxidoreductase</keyword>
<evidence type="ECO:0000313" key="15">
    <source>
        <dbReference type="Proteomes" id="UP000271227"/>
    </source>
</evidence>
<dbReference type="InterPro" id="IPR005804">
    <property type="entry name" value="FA_desaturase_dom"/>
</dbReference>
<dbReference type="PANTHER" id="PTHR38674">
    <property type="entry name" value="ALKANE 1-MONOOXYGENASE 1"/>
    <property type="match status" value="1"/>
</dbReference>
<dbReference type="GO" id="GO:0046872">
    <property type="term" value="F:metal ion binding"/>
    <property type="evidence" value="ECO:0007669"/>
    <property type="project" value="UniProtKB-KW"/>
</dbReference>
<protein>
    <submittedName>
        <fullName evidence="14">Alkane 1-monooxygenase</fullName>
    </submittedName>
</protein>
<keyword evidence="11 12" id="KW-0472">Membrane</keyword>
<keyword evidence="5 12" id="KW-0812">Transmembrane</keyword>
<dbReference type="GO" id="GO:0004497">
    <property type="term" value="F:monooxygenase activity"/>
    <property type="evidence" value="ECO:0007669"/>
    <property type="project" value="UniProtKB-KW"/>
</dbReference>
<dbReference type="PANTHER" id="PTHR38674:SF1">
    <property type="entry name" value="ALKANE 1-MONOOXYGENASE 1"/>
    <property type="match status" value="1"/>
</dbReference>
<keyword evidence="3" id="KW-1003">Cell membrane</keyword>
<feature type="transmembrane region" description="Helical" evidence="12">
    <location>
        <begin position="15"/>
        <end position="33"/>
    </location>
</feature>
<organism evidence="14 15">
    <name type="scientific">Eilatimonas milleporae</name>
    <dbReference type="NCBI Taxonomy" id="911205"/>
    <lineage>
        <taxon>Bacteria</taxon>
        <taxon>Pseudomonadati</taxon>
        <taxon>Pseudomonadota</taxon>
        <taxon>Alphaproteobacteria</taxon>
        <taxon>Kordiimonadales</taxon>
        <taxon>Kordiimonadaceae</taxon>
        <taxon>Eilatimonas</taxon>
    </lineage>
</organism>
<feature type="transmembrane region" description="Helical" evidence="12">
    <location>
        <begin position="39"/>
        <end position="60"/>
    </location>
</feature>
<keyword evidence="4" id="KW-0997">Cell inner membrane</keyword>
<sequence length="396" mass="44922">MSDTVMPWKDGKRHLWALAPLTALIPLVALGLYDSFGAVWMLWIPFLFFYGLTPIVETLYGEDPTNPPREAIPFLRDDRYYRWTAFAVVPLVYLVWIVSAWYVGSHTLHWSAYLAITISAGMTCAGALNTGHELGHRRDPVSLFMTRLLLAMSGMGHFRIEHNFGHHVRVATPEDSATAAMGENFYEFVLHELPGGFRRAWAIETARLARKGKSAFSFENELVQNTALTLGLYGLLALAFGIGVLPYLFGTALWANLMLSSANYIEHYGLMRAKRDDGRYERVQPHHSWNSNHIVSNVMLLHLQRHSDHHAHAERPYQCLRHFDTSPQLPAGYFTMYLAAWLPPVWFRVMDRRLAAQVGHDMTRAYIKPSFRDTAFRRWHRPAGETGDAGAVAPAG</sequence>
<feature type="transmembrane region" description="Helical" evidence="12">
    <location>
        <begin position="230"/>
        <end position="255"/>
    </location>
</feature>
<dbReference type="GO" id="GO:0005886">
    <property type="term" value="C:plasma membrane"/>
    <property type="evidence" value="ECO:0007669"/>
    <property type="project" value="UniProtKB-SubCell"/>
</dbReference>
<evidence type="ECO:0000256" key="12">
    <source>
        <dbReference type="SAM" id="Phobius"/>
    </source>
</evidence>
<evidence type="ECO:0000256" key="9">
    <source>
        <dbReference type="ARBA" id="ARBA00023004"/>
    </source>
</evidence>
<accession>A0A3M0CDZ4</accession>
<feature type="transmembrane region" description="Helical" evidence="12">
    <location>
        <begin position="80"/>
        <end position="104"/>
    </location>
</feature>